<evidence type="ECO:0000256" key="3">
    <source>
        <dbReference type="ARBA" id="ARBA00023125"/>
    </source>
</evidence>
<dbReference type="InterPro" id="IPR004437">
    <property type="entry name" value="ParB/RepB/Spo0J"/>
</dbReference>
<keyword evidence="2" id="KW-0159">Chromosome partition</keyword>
<feature type="domain" description="ParB-like N-terminal" evidence="5">
    <location>
        <begin position="40"/>
        <end position="132"/>
    </location>
</feature>
<dbReference type="InterPro" id="IPR036086">
    <property type="entry name" value="ParB/Sulfiredoxin_sf"/>
</dbReference>
<evidence type="ECO:0000313" key="7">
    <source>
        <dbReference type="Proteomes" id="UP001221411"/>
    </source>
</evidence>
<dbReference type="Proteomes" id="UP001221411">
    <property type="component" value="Unassembled WGS sequence"/>
</dbReference>
<dbReference type="InterPro" id="IPR041468">
    <property type="entry name" value="HTH_ParB/Spo0J"/>
</dbReference>
<feature type="compositionally biased region" description="Basic and acidic residues" evidence="4">
    <location>
        <begin position="229"/>
        <end position="238"/>
    </location>
</feature>
<evidence type="ECO:0000256" key="2">
    <source>
        <dbReference type="ARBA" id="ARBA00022829"/>
    </source>
</evidence>
<keyword evidence="3" id="KW-0238">DNA-binding</keyword>
<sequence length="303" mass="32801">MSSDPKNAPRRALGRGLDALLPAAAPPSPSGASYGDKSVFTCPIERIGPQPGQPRQHFDDEALEELAASIREHGILEPIVVRRAQAGADKYEIIAGERRWRAAQRAGLKDVLVVVKDVSPKEAFELALVENVQREDLNPIELAEAFDRLLREHSYTQESLAERVGKNRTTVTNSLRLLKLPARVRSMVIGGDLTEGHARALLGAPDDKAMEEIADKAVRGRLPVRKVEELVRTSRGPKEGGGGKGSKADGPTPKSPGVKDLEARLMRKLGAKVEVRDKDGRGEIAVAYGSLDELDRILSLLGA</sequence>
<dbReference type="EMBL" id="JAQNDO010000001">
    <property type="protein sequence ID" value="MDC0746254.1"/>
    <property type="molecule type" value="Genomic_DNA"/>
</dbReference>
<name>A0ABT5EWR5_9BACT</name>
<dbReference type="SUPFAM" id="SSF110849">
    <property type="entry name" value="ParB/Sulfiredoxin"/>
    <property type="match status" value="1"/>
</dbReference>
<dbReference type="InterPro" id="IPR057240">
    <property type="entry name" value="ParB_dimer_C"/>
</dbReference>
<accession>A0ABT5EWR5</accession>
<dbReference type="PANTHER" id="PTHR33375">
    <property type="entry name" value="CHROMOSOME-PARTITIONING PROTEIN PARB-RELATED"/>
    <property type="match status" value="1"/>
</dbReference>
<protein>
    <submittedName>
        <fullName evidence="6">ParB/RepB/Spo0J family partition protein</fullName>
    </submittedName>
</protein>
<keyword evidence="7" id="KW-1185">Reference proteome</keyword>
<dbReference type="InterPro" id="IPR050336">
    <property type="entry name" value="Chromosome_partition/occlusion"/>
</dbReference>
<feature type="region of interest" description="Disordered" evidence="4">
    <location>
        <begin position="229"/>
        <end position="261"/>
    </location>
</feature>
<dbReference type="PANTHER" id="PTHR33375:SF1">
    <property type="entry name" value="CHROMOSOME-PARTITIONING PROTEIN PARB-RELATED"/>
    <property type="match status" value="1"/>
</dbReference>
<dbReference type="CDD" id="cd16393">
    <property type="entry name" value="SPO0J_N"/>
    <property type="match status" value="1"/>
</dbReference>
<reference evidence="6 7" key="1">
    <citation type="submission" date="2022-11" db="EMBL/GenBank/DDBJ databases">
        <title>Minimal conservation of predation-associated metabolite biosynthetic gene clusters underscores biosynthetic potential of Myxococcota including descriptions for ten novel species: Archangium lansinium sp. nov., Myxococcus landrumus sp. nov., Nannocystis bai.</title>
        <authorList>
            <person name="Ahearne A."/>
            <person name="Stevens C."/>
            <person name="Dowd S."/>
        </authorList>
    </citation>
    <scope>NUCLEOTIDE SEQUENCE [LARGE SCALE GENOMIC DNA]</scope>
    <source>
        <strain evidence="6 7">RJM3</strain>
    </source>
</reference>
<dbReference type="Gene3D" id="3.90.1530.30">
    <property type="match status" value="1"/>
</dbReference>
<gene>
    <name evidence="6" type="ORF">POL67_33305</name>
</gene>
<dbReference type="NCBIfam" id="TIGR00180">
    <property type="entry name" value="parB_part"/>
    <property type="match status" value="1"/>
</dbReference>
<dbReference type="InterPro" id="IPR003115">
    <property type="entry name" value="ParB_N"/>
</dbReference>
<organism evidence="6 7">
    <name type="scientific">Polyangium mundeleinium</name>
    <dbReference type="NCBI Taxonomy" id="2995306"/>
    <lineage>
        <taxon>Bacteria</taxon>
        <taxon>Pseudomonadati</taxon>
        <taxon>Myxococcota</taxon>
        <taxon>Polyangia</taxon>
        <taxon>Polyangiales</taxon>
        <taxon>Polyangiaceae</taxon>
        <taxon>Polyangium</taxon>
    </lineage>
</organism>
<feature type="region of interest" description="Disordered" evidence="4">
    <location>
        <begin position="1"/>
        <end position="37"/>
    </location>
</feature>
<dbReference type="SMART" id="SM00470">
    <property type="entry name" value="ParB"/>
    <property type="match status" value="1"/>
</dbReference>
<comment type="caution">
    <text evidence="6">The sequence shown here is derived from an EMBL/GenBank/DDBJ whole genome shotgun (WGS) entry which is preliminary data.</text>
</comment>
<proteinExistence type="inferred from homology"/>
<evidence type="ECO:0000256" key="1">
    <source>
        <dbReference type="ARBA" id="ARBA00006295"/>
    </source>
</evidence>
<dbReference type="Pfam" id="PF02195">
    <property type="entry name" value="ParB_N"/>
    <property type="match status" value="1"/>
</dbReference>
<evidence type="ECO:0000256" key="4">
    <source>
        <dbReference type="SAM" id="MobiDB-lite"/>
    </source>
</evidence>
<dbReference type="RefSeq" id="WP_271924582.1">
    <property type="nucleotide sequence ID" value="NZ_JAQNDO010000001.1"/>
</dbReference>
<dbReference type="Pfam" id="PF17762">
    <property type="entry name" value="HTH_ParB"/>
    <property type="match status" value="1"/>
</dbReference>
<evidence type="ECO:0000259" key="5">
    <source>
        <dbReference type="SMART" id="SM00470"/>
    </source>
</evidence>
<dbReference type="Pfam" id="PF23552">
    <property type="entry name" value="ParB_C"/>
    <property type="match status" value="1"/>
</dbReference>
<evidence type="ECO:0000313" key="6">
    <source>
        <dbReference type="EMBL" id="MDC0746254.1"/>
    </source>
</evidence>
<dbReference type="Gene3D" id="1.10.10.2830">
    <property type="match status" value="1"/>
</dbReference>
<comment type="similarity">
    <text evidence="1">Belongs to the ParB family.</text>
</comment>
<feature type="compositionally biased region" description="Low complexity" evidence="4">
    <location>
        <begin position="14"/>
        <end position="23"/>
    </location>
</feature>